<proteinExistence type="predicted"/>
<organism evidence="1">
    <name type="scientific">Arundo donax</name>
    <name type="common">Giant reed</name>
    <name type="synonym">Donax arundinaceus</name>
    <dbReference type="NCBI Taxonomy" id="35708"/>
    <lineage>
        <taxon>Eukaryota</taxon>
        <taxon>Viridiplantae</taxon>
        <taxon>Streptophyta</taxon>
        <taxon>Embryophyta</taxon>
        <taxon>Tracheophyta</taxon>
        <taxon>Spermatophyta</taxon>
        <taxon>Magnoliopsida</taxon>
        <taxon>Liliopsida</taxon>
        <taxon>Poales</taxon>
        <taxon>Poaceae</taxon>
        <taxon>PACMAD clade</taxon>
        <taxon>Arundinoideae</taxon>
        <taxon>Arundineae</taxon>
        <taxon>Arundo</taxon>
    </lineage>
</organism>
<reference evidence="1" key="1">
    <citation type="submission" date="2014-09" db="EMBL/GenBank/DDBJ databases">
        <authorList>
            <person name="Magalhaes I.L.F."/>
            <person name="Oliveira U."/>
            <person name="Santos F.R."/>
            <person name="Vidigal T.H.D.A."/>
            <person name="Brescovit A.D."/>
            <person name="Santos A.J."/>
        </authorList>
    </citation>
    <scope>NUCLEOTIDE SEQUENCE</scope>
    <source>
        <tissue evidence="1">Shoot tissue taken approximately 20 cm above the soil surface</tissue>
    </source>
</reference>
<evidence type="ECO:0000313" key="1">
    <source>
        <dbReference type="EMBL" id="JAD76498.1"/>
    </source>
</evidence>
<sequence length="79" mass="8772">MVGSLKEDNPVLKLGKKDFMKNYFCNHIDINKLSRLQSLAGYRTWHNSRLSPCSPGIIAGFHPIPSSPCKVALVPLSSF</sequence>
<dbReference type="AlphaFoldDB" id="A0A0A9CPY0"/>
<protein>
    <submittedName>
        <fullName evidence="1">Uncharacterized protein</fullName>
    </submittedName>
</protein>
<name>A0A0A9CPY0_ARUDO</name>
<reference evidence="1" key="2">
    <citation type="journal article" date="2015" name="Data Brief">
        <title>Shoot transcriptome of the giant reed, Arundo donax.</title>
        <authorList>
            <person name="Barrero R.A."/>
            <person name="Guerrero F.D."/>
            <person name="Moolhuijzen P."/>
            <person name="Goolsby J.A."/>
            <person name="Tidwell J."/>
            <person name="Bellgard S.E."/>
            <person name="Bellgard M.I."/>
        </authorList>
    </citation>
    <scope>NUCLEOTIDE SEQUENCE</scope>
    <source>
        <tissue evidence="1">Shoot tissue taken approximately 20 cm above the soil surface</tissue>
    </source>
</reference>
<accession>A0A0A9CPY0</accession>
<dbReference type="EMBL" id="GBRH01221397">
    <property type="protein sequence ID" value="JAD76498.1"/>
    <property type="molecule type" value="Transcribed_RNA"/>
</dbReference>